<keyword evidence="7" id="KW-1185">Reference proteome</keyword>
<comment type="subcellular location">
    <subcellularLocation>
        <location evidence="1">Endomembrane system</location>
        <topology evidence="1">Multi-pass membrane protein</topology>
    </subcellularLocation>
</comment>
<reference evidence="6 7" key="1">
    <citation type="submission" date="2020-05" db="EMBL/GenBank/DDBJ databases">
        <title>Gimesia benthica sp. nov., a novel planctomycete isolated from a deep-sea water sample of the Northwest Indian Ocean.</title>
        <authorList>
            <person name="Wang J."/>
            <person name="Ruan C."/>
            <person name="Song L."/>
            <person name="Zhu Y."/>
            <person name="Li A."/>
            <person name="Zheng X."/>
            <person name="Wang L."/>
            <person name="Lu Z."/>
            <person name="Huang Y."/>
            <person name="Du W."/>
            <person name="Zhou Y."/>
            <person name="Huang L."/>
            <person name="Dai X."/>
        </authorList>
    </citation>
    <scope>NUCLEOTIDE SEQUENCE [LARGE SCALE GENOMIC DNA]</scope>
    <source>
        <strain evidence="6 7">YYQ-30</strain>
    </source>
</reference>
<evidence type="ECO:0000256" key="5">
    <source>
        <dbReference type="SAM" id="Phobius"/>
    </source>
</evidence>
<dbReference type="RefSeq" id="WP_171325565.1">
    <property type="nucleotide sequence ID" value="NZ_JABFBC010000002.1"/>
</dbReference>
<keyword evidence="6" id="KW-0489">Methyltransferase</keyword>
<dbReference type="GO" id="GO:0008168">
    <property type="term" value="F:methyltransferase activity"/>
    <property type="evidence" value="ECO:0007669"/>
    <property type="project" value="UniProtKB-KW"/>
</dbReference>
<comment type="caution">
    <text evidence="6">The sequence shown here is derived from an EMBL/GenBank/DDBJ whole genome shotgun (WGS) entry which is preliminary data.</text>
</comment>
<dbReference type="AlphaFoldDB" id="A0A849L475"/>
<protein>
    <submittedName>
        <fullName evidence="6">Isoprenylcysteine carboxylmethyltransferase family protein</fullName>
    </submittedName>
</protein>
<evidence type="ECO:0000313" key="7">
    <source>
        <dbReference type="Proteomes" id="UP000572377"/>
    </source>
</evidence>
<sequence>MFEGFRLTPDLPPVWMAGFAVLAWGLGATVPLLRFDAGALASAPVWLGLGLILWAAWYFYTHRTPIEPGHVPKSFITRGPYRLNRNPIYTGLSLILLGIALGQGALSALLPALAYPFLITRRFVLPEEAALRHAFGAEAEAYFARTRRW</sequence>
<keyword evidence="3 5" id="KW-1133">Transmembrane helix</keyword>
<dbReference type="InterPro" id="IPR007318">
    <property type="entry name" value="Phopholipid_MeTrfase"/>
</dbReference>
<dbReference type="Proteomes" id="UP000572377">
    <property type="component" value="Unassembled WGS sequence"/>
</dbReference>
<dbReference type="EMBL" id="JABFBC010000002">
    <property type="protein sequence ID" value="NNU81004.1"/>
    <property type="molecule type" value="Genomic_DNA"/>
</dbReference>
<evidence type="ECO:0000256" key="2">
    <source>
        <dbReference type="ARBA" id="ARBA00022692"/>
    </source>
</evidence>
<keyword evidence="6" id="KW-0808">Transferase</keyword>
<gene>
    <name evidence="6" type="ORF">HMH01_11205</name>
</gene>
<feature type="transmembrane region" description="Helical" evidence="5">
    <location>
        <begin position="88"/>
        <end position="113"/>
    </location>
</feature>
<accession>A0A849L475</accession>
<keyword evidence="4 5" id="KW-0472">Membrane</keyword>
<dbReference type="GO" id="GO:0032259">
    <property type="term" value="P:methylation"/>
    <property type="evidence" value="ECO:0007669"/>
    <property type="project" value="UniProtKB-KW"/>
</dbReference>
<evidence type="ECO:0000256" key="1">
    <source>
        <dbReference type="ARBA" id="ARBA00004127"/>
    </source>
</evidence>
<organism evidence="6 7">
    <name type="scientific">Halovulum dunhuangense</name>
    <dbReference type="NCBI Taxonomy" id="1505036"/>
    <lineage>
        <taxon>Bacteria</taxon>
        <taxon>Pseudomonadati</taxon>
        <taxon>Pseudomonadota</taxon>
        <taxon>Alphaproteobacteria</taxon>
        <taxon>Rhodobacterales</taxon>
        <taxon>Paracoccaceae</taxon>
        <taxon>Halovulum</taxon>
    </lineage>
</organism>
<dbReference type="Gene3D" id="1.20.120.1630">
    <property type="match status" value="1"/>
</dbReference>
<feature type="transmembrane region" description="Helical" evidence="5">
    <location>
        <begin position="14"/>
        <end position="33"/>
    </location>
</feature>
<evidence type="ECO:0000256" key="3">
    <source>
        <dbReference type="ARBA" id="ARBA00022989"/>
    </source>
</evidence>
<name>A0A849L475_9RHOB</name>
<feature type="transmembrane region" description="Helical" evidence="5">
    <location>
        <begin position="40"/>
        <end position="60"/>
    </location>
</feature>
<proteinExistence type="predicted"/>
<evidence type="ECO:0000313" key="6">
    <source>
        <dbReference type="EMBL" id="NNU81004.1"/>
    </source>
</evidence>
<dbReference type="GO" id="GO:0012505">
    <property type="term" value="C:endomembrane system"/>
    <property type="evidence" value="ECO:0007669"/>
    <property type="project" value="UniProtKB-SubCell"/>
</dbReference>
<keyword evidence="2 5" id="KW-0812">Transmembrane</keyword>
<evidence type="ECO:0000256" key="4">
    <source>
        <dbReference type="ARBA" id="ARBA00023136"/>
    </source>
</evidence>
<dbReference type="Pfam" id="PF04191">
    <property type="entry name" value="PEMT"/>
    <property type="match status" value="1"/>
</dbReference>